<keyword evidence="1" id="KW-0614">Plasmid</keyword>
<dbReference type="EMBL" id="AJ830710">
    <property type="protein sequence ID" value="CAP19938.1"/>
    <property type="molecule type" value="Genomic_DNA"/>
</dbReference>
<organism evidence="1">
    <name type="scientific">Actinobacillus porcitonsillarum</name>
    <dbReference type="NCBI Taxonomy" id="189834"/>
    <lineage>
        <taxon>Bacteria</taxon>
        <taxon>Pseudomonadati</taxon>
        <taxon>Pseudomonadota</taxon>
        <taxon>Gammaproteobacteria</taxon>
        <taxon>Pasteurellales</taxon>
        <taxon>Pasteurellaceae</taxon>
        <taxon>Actinobacillus</taxon>
    </lineage>
</organism>
<geneLocation type="plasmid" evidence="1">
    <name>pKMA505</name>
</geneLocation>
<sequence>MNKNKRKIEIKIRLNESEYKILREKSGDIRIFNKLFKNFGEFIQFCPSSKSFKNSIILSKAFW</sequence>
<accession>A8WW11</accession>
<evidence type="ECO:0000313" key="1">
    <source>
        <dbReference type="EMBL" id="CAP19938.1"/>
    </source>
</evidence>
<dbReference type="AlphaFoldDB" id="A8WW11"/>
<name>A8WW11_9PAST</name>
<reference evidence="1" key="1">
    <citation type="journal article" date="2008" name="Plasmid">
        <title>Small multidrug resistance plasmids in Actinobacillus porcitonsillarum.</title>
        <authorList>
            <person name="Matter D."/>
            <person name="Rossano A."/>
            <person name="Sieber S."/>
            <person name="Perreten V."/>
        </authorList>
    </citation>
    <scope>NUCLEOTIDE SEQUENCE [LARGE SCALE GENOMIC DNA]</scope>
    <source>
        <plasmid evidence="1">pKMA505</plasmid>
    </source>
</reference>
<protein>
    <submittedName>
        <fullName evidence="1">Uncharacterized protein</fullName>
    </submittedName>
</protein>
<proteinExistence type="predicted"/>